<protein>
    <submittedName>
        <fullName evidence="1">Uncharacterized protein</fullName>
    </submittedName>
</protein>
<comment type="caution">
    <text evidence="1">The sequence shown here is derived from an EMBL/GenBank/DDBJ whole genome shotgun (WGS) entry which is preliminary data.</text>
</comment>
<keyword evidence="2" id="KW-1185">Reference proteome</keyword>
<proteinExistence type="predicted"/>
<dbReference type="AlphaFoldDB" id="C4G917"/>
<organism evidence="1 2">
    <name type="scientific">Shuttleworthella satelles DSM 14600</name>
    <dbReference type="NCBI Taxonomy" id="626523"/>
    <lineage>
        <taxon>Bacteria</taxon>
        <taxon>Bacillati</taxon>
        <taxon>Bacillota</taxon>
        <taxon>Clostridia</taxon>
        <taxon>Lachnospirales</taxon>
        <taxon>Lachnospiraceae</taxon>
        <taxon>Shuttleworthella</taxon>
    </lineage>
</organism>
<accession>C4G917</accession>
<evidence type="ECO:0000313" key="2">
    <source>
        <dbReference type="Proteomes" id="UP000003494"/>
    </source>
</evidence>
<dbReference type="EMBL" id="ACIP02000001">
    <property type="protein sequence ID" value="EEP29114.1"/>
    <property type="molecule type" value="Genomic_DNA"/>
</dbReference>
<reference evidence="1" key="1">
    <citation type="submission" date="2009-04" db="EMBL/GenBank/DDBJ databases">
        <authorList>
            <person name="Weinstock G."/>
            <person name="Sodergren E."/>
            <person name="Clifton S."/>
            <person name="Fulton L."/>
            <person name="Fulton B."/>
            <person name="Courtney L."/>
            <person name="Fronick C."/>
            <person name="Harrison M."/>
            <person name="Strong C."/>
            <person name="Farmer C."/>
            <person name="Delahaunty K."/>
            <person name="Markovic C."/>
            <person name="Hall O."/>
            <person name="Minx P."/>
            <person name="Tomlinson C."/>
            <person name="Mitreva M."/>
            <person name="Nelson J."/>
            <person name="Hou S."/>
            <person name="Wollam A."/>
            <person name="Pepin K.H."/>
            <person name="Johnson M."/>
            <person name="Bhonagiri V."/>
            <person name="Nash W.E."/>
            <person name="Warren W."/>
            <person name="Chinwalla A."/>
            <person name="Mardis E.R."/>
            <person name="Wilson R.K."/>
        </authorList>
    </citation>
    <scope>NUCLEOTIDE SEQUENCE [LARGE SCALE GENOMIC DNA]</scope>
    <source>
        <strain evidence="1">DSM 14600</strain>
    </source>
</reference>
<evidence type="ECO:0000313" key="1">
    <source>
        <dbReference type="EMBL" id="EEP29114.1"/>
    </source>
</evidence>
<name>C4G917_9FIRM</name>
<dbReference type="HOGENOM" id="CLU_3047982_0_0_9"/>
<sequence length="54" mass="6524">MRGINRENQIYIDSLGARQPQLPRSFFCYIREKTFHKGNRFYNPSDWLSGRFVL</sequence>
<gene>
    <name evidence="1" type="ORF">GCWU000342_00467</name>
</gene>
<dbReference type="Proteomes" id="UP000003494">
    <property type="component" value="Unassembled WGS sequence"/>
</dbReference>